<organism evidence="2 3">
    <name type="scientific">Romboutsia faecis</name>
    <dbReference type="NCBI Taxonomy" id="2764597"/>
    <lineage>
        <taxon>Bacteria</taxon>
        <taxon>Bacillati</taxon>
        <taxon>Bacillota</taxon>
        <taxon>Clostridia</taxon>
        <taxon>Peptostreptococcales</taxon>
        <taxon>Peptostreptococcaceae</taxon>
        <taxon>Romboutsia</taxon>
    </lineage>
</organism>
<evidence type="ECO:0000259" key="1">
    <source>
        <dbReference type="Pfam" id="PF26308"/>
    </source>
</evidence>
<accession>A0ABR7JP00</accession>
<proteinExistence type="predicted"/>
<sequence length="434" mass="51340">MKVVKDAIYSKYFNYDIDEDIIIYEGRFCIYLDKKYKCNGIIYYKMIPPMSVNFEASIINTQDEDFDLALDYDNAILEVYGYKPVYITINTINDSNIDGYINDNNMKSKNTYVEYVDFDIINLNQLPGKLINYENKLFAGRIEFEINDYKVVIDKRYDYRKELNEELKIKSGSIITHVGRIFKKDNTTFKTNNVEDILDRISTSLSFMCGRYVDICLANGYHGEKNVYRLWREAIVTPFKFVPTWSDTIANYHNIEKYISLMCKKLEDSYYEPTIKHIIDWYIESQNNITLENNIISVQIALETLSYVVLVELYDLLDEQEFDENSTSKNIRMLLDICKIPYGQKELYLFDDWIRSKFDDGIDLVIYFRNKIVHPSRKGHKANLSVDDMWNIIQIGTRYVELALLYVIGYKGEYSNRLKYRSYGEVELVPWNQV</sequence>
<keyword evidence="3" id="KW-1185">Reference proteome</keyword>
<comment type="caution">
    <text evidence="2">The sequence shown here is derived from an EMBL/GenBank/DDBJ whole genome shotgun (WGS) entry which is preliminary data.</text>
</comment>
<dbReference type="InterPro" id="IPR058684">
    <property type="entry name" value="YopA_M"/>
</dbReference>
<dbReference type="Pfam" id="PF26308">
    <property type="entry name" value="YopA_M"/>
    <property type="match status" value="1"/>
</dbReference>
<dbReference type="EMBL" id="JACRWE010000003">
    <property type="protein sequence ID" value="MBC5996473.1"/>
    <property type="molecule type" value="Genomic_DNA"/>
</dbReference>
<evidence type="ECO:0000313" key="3">
    <source>
        <dbReference type="Proteomes" id="UP000609849"/>
    </source>
</evidence>
<dbReference type="RefSeq" id="WP_153925932.1">
    <property type="nucleotide sequence ID" value="NZ_JACRWE010000003.1"/>
</dbReference>
<reference evidence="2 3" key="1">
    <citation type="submission" date="2020-08" db="EMBL/GenBank/DDBJ databases">
        <authorList>
            <person name="Liu C."/>
            <person name="Sun Q."/>
        </authorList>
    </citation>
    <scope>NUCLEOTIDE SEQUENCE [LARGE SCALE GENOMIC DNA]</scope>
    <source>
        <strain evidence="2 3">NSJ-18</strain>
    </source>
</reference>
<feature type="domain" description="YopA central" evidence="1">
    <location>
        <begin position="108"/>
        <end position="242"/>
    </location>
</feature>
<name>A0ABR7JP00_9FIRM</name>
<gene>
    <name evidence="2" type="ORF">H8923_06835</name>
</gene>
<dbReference type="Proteomes" id="UP000609849">
    <property type="component" value="Unassembled WGS sequence"/>
</dbReference>
<protein>
    <recommendedName>
        <fullName evidence="1">YopA central domain-containing protein</fullName>
    </recommendedName>
</protein>
<evidence type="ECO:0000313" key="2">
    <source>
        <dbReference type="EMBL" id="MBC5996473.1"/>
    </source>
</evidence>